<dbReference type="InterPro" id="IPR000182">
    <property type="entry name" value="GNAT_dom"/>
</dbReference>
<protein>
    <recommendedName>
        <fullName evidence="1">N-acetyltransferase domain-containing protein</fullName>
    </recommendedName>
</protein>
<dbReference type="PROSITE" id="PS51186">
    <property type="entry name" value="GNAT"/>
    <property type="match status" value="1"/>
</dbReference>
<evidence type="ECO:0000313" key="2">
    <source>
        <dbReference type="EMBL" id="GAA4318412.1"/>
    </source>
</evidence>
<proteinExistence type="predicted"/>
<organism evidence="2 3">
    <name type="scientific">Mucilaginibacter gynuensis</name>
    <dbReference type="NCBI Taxonomy" id="1302236"/>
    <lineage>
        <taxon>Bacteria</taxon>
        <taxon>Pseudomonadati</taxon>
        <taxon>Bacteroidota</taxon>
        <taxon>Sphingobacteriia</taxon>
        <taxon>Sphingobacteriales</taxon>
        <taxon>Sphingobacteriaceae</taxon>
        <taxon>Mucilaginibacter</taxon>
    </lineage>
</organism>
<dbReference type="Pfam" id="PF00583">
    <property type="entry name" value="Acetyltransf_1"/>
    <property type="match status" value="1"/>
</dbReference>
<keyword evidence="3" id="KW-1185">Reference proteome</keyword>
<comment type="caution">
    <text evidence="2">The sequence shown here is derived from an EMBL/GenBank/DDBJ whole genome shotgun (WGS) entry which is preliminary data.</text>
</comment>
<accession>A0ABP8G6N4</accession>
<dbReference type="Gene3D" id="3.40.630.30">
    <property type="match status" value="1"/>
</dbReference>
<dbReference type="InterPro" id="IPR016181">
    <property type="entry name" value="Acyl_CoA_acyltransferase"/>
</dbReference>
<feature type="domain" description="N-acetyltransferase" evidence="1">
    <location>
        <begin position="4"/>
        <end position="166"/>
    </location>
</feature>
<dbReference type="SUPFAM" id="SSF55729">
    <property type="entry name" value="Acyl-CoA N-acyltransferases (Nat)"/>
    <property type="match status" value="1"/>
</dbReference>
<dbReference type="Proteomes" id="UP001500582">
    <property type="component" value="Unassembled WGS sequence"/>
</dbReference>
<name>A0ABP8G6N4_9SPHI</name>
<gene>
    <name evidence="2" type="ORF">GCM10023149_16490</name>
</gene>
<dbReference type="EMBL" id="BAABFT010000003">
    <property type="protein sequence ID" value="GAA4318412.1"/>
    <property type="molecule type" value="Genomic_DNA"/>
</dbReference>
<dbReference type="RefSeq" id="WP_345210555.1">
    <property type="nucleotide sequence ID" value="NZ_BAABFT010000003.1"/>
</dbReference>
<reference evidence="3" key="1">
    <citation type="journal article" date="2019" name="Int. J. Syst. Evol. Microbiol.">
        <title>The Global Catalogue of Microorganisms (GCM) 10K type strain sequencing project: providing services to taxonomists for standard genome sequencing and annotation.</title>
        <authorList>
            <consortium name="The Broad Institute Genomics Platform"/>
            <consortium name="The Broad Institute Genome Sequencing Center for Infectious Disease"/>
            <person name="Wu L."/>
            <person name="Ma J."/>
        </authorList>
    </citation>
    <scope>NUCLEOTIDE SEQUENCE [LARGE SCALE GENOMIC DNA]</scope>
    <source>
        <strain evidence="3">JCM 17705</strain>
    </source>
</reference>
<evidence type="ECO:0000259" key="1">
    <source>
        <dbReference type="PROSITE" id="PS51186"/>
    </source>
</evidence>
<sequence>MGNVQLVRLTDDRDHGFLRLIAQDDPVNTDHLGLCTNDRSDPPVITEPAKGLTLGYLRTGVLCGVVSFTAGDLKGKKRSTGEISSLYVWSKGHRYIIGERMLMTLLRIISEEFPKITEVKLSVVSYNEPAKRLYSRFGFRHQVTLEKAIRIAGEYRDKDLMMLELDKKY</sequence>
<evidence type="ECO:0000313" key="3">
    <source>
        <dbReference type="Proteomes" id="UP001500582"/>
    </source>
</evidence>